<evidence type="ECO:0000313" key="3">
    <source>
        <dbReference type="Proteomes" id="UP000784294"/>
    </source>
</evidence>
<reference evidence="2" key="1">
    <citation type="submission" date="2018-11" db="EMBL/GenBank/DDBJ databases">
        <authorList>
            <consortium name="Pathogen Informatics"/>
        </authorList>
    </citation>
    <scope>NUCLEOTIDE SEQUENCE</scope>
</reference>
<comment type="caution">
    <text evidence="2">The sequence shown here is derived from an EMBL/GenBank/DDBJ whole genome shotgun (WGS) entry which is preliminary data.</text>
</comment>
<dbReference type="EMBL" id="CAAALY010259964">
    <property type="protein sequence ID" value="VEL39062.1"/>
    <property type="molecule type" value="Genomic_DNA"/>
</dbReference>
<dbReference type="Proteomes" id="UP000784294">
    <property type="component" value="Unassembled WGS sequence"/>
</dbReference>
<feature type="region of interest" description="Disordered" evidence="1">
    <location>
        <begin position="44"/>
        <end position="73"/>
    </location>
</feature>
<name>A0A3S5FGM0_9PLAT</name>
<dbReference type="AlphaFoldDB" id="A0A3S5FGM0"/>
<evidence type="ECO:0000313" key="2">
    <source>
        <dbReference type="EMBL" id="VEL39062.1"/>
    </source>
</evidence>
<proteinExistence type="predicted"/>
<gene>
    <name evidence="2" type="ORF">PXEA_LOCUS32502</name>
</gene>
<evidence type="ECO:0000256" key="1">
    <source>
        <dbReference type="SAM" id="MobiDB-lite"/>
    </source>
</evidence>
<accession>A0A3S5FGM0</accession>
<keyword evidence="3" id="KW-1185">Reference proteome</keyword>
<protein>
    <submittedName>
        <fullName evidence="2">Uncharacterized protein</fullName>
    </submittedName>
</protein>
<feature type="compositionally biased region" description="Basic and acidic residues" evidence="1">
    <location>
        <begin position="44"/>
        <end position="65"/>
    </location>
</feature>
<sequence>MLDIEPCTPWSYRKIVRNEIGSLFCCSPACCSSCQPPGHVHLNGREGESIEGPRRESDLSSERLGGRSTGSQDFAEYGKHHLYWSPADVSSKSMEERIVKEFLQPCWIGPVTAAAILTFLHSKGFRRCTRLPRDMRPKRESSEVAAFREF</sequence>
<organism evidence="2 3">
    <name type="scientific">Protopolystoma xenopodis</name>
    <dbReference type="NCBI Taxonomy" id="117903"/>
    <lineage>
        <taxon>Eukaryota</taxon>
        <taxon>Metazoa</taxon>
        <taxon>Spiralia</taxon>
        <taxon>Lophotrochozoa</taxon>
        <taxon>Platyhelminthes</taxon>
        <taxon>Monogenea</taxon>
        <taxon>Polyopisthocotylea</taxon>
        <taxon>Polystomatidea</taxon>
        <taxon>Polystomatidae</taxon>
        <taxon>Protopolystoma</taxon>
    </lineage>
</organism>